<dbReference type="EMBL" id="DAAGXI010000127">
    <property type="protein sequence ID" value="HAB4951150.1"/>
    <property type="molecule type" value="Genomic_DNA"/>
</dbReference>
<sequence>MLPPCESVWAEKLSSGNFSIKNIPFYAKGISLDQDLGQQILIKRELQYVIEPVEKLEGVFSVVE</sequence>
<name>A0A3V2D2V8_SALET</name>
<dbReference type="Pfam" id="PF14085">
    <property type="entry name" value="DUF4265"/>
    <property type="match status" value="1"/>
</dbReference>
<organism evidence="1">
    <name type="scientific">Salmonella enterica I</name>
    <dbReference type="NCBI Taxonomy" id="59201"/>
    <lineage>
        <taxon>Bacteria</taxon>
        <taxon>Pseudomonadati</taxon>
        <taxon>Pseudomonadota</taxon>
        <taxon>Gammaproteobacteria</taxon>
        <taxon>Enterobacterales</taxon>
        <taxon>Enterobacteriaceae</taxon>
        <taxon>Salmonella</taxon>
    </lineage>
</organism>
<dbReference type="AlphaFoldDB" id="A0A3V2D2V8"/>
<gene>
    <name evidence="1" type="ORF">GB085_23310</name>
</gene>
<reference evidence="1" key="2">
    <citation type="submission" date="2019-10" db="EMBL/GenBank/DDBJ databases">
        <authorList>
            <consortium name="NCBI Pathogen Detection Project"/>
        </authorList>
    </citation>
    <scope>NUCLEOTIDE SEQUENCE</scope>
    <source>
        <strain evidence="1">Salmonella enterica</strain>
    </source>
</reference>
<comment type="caution">
    <text evidence="1">The sequence shown here is derived from an EMBL/GenBank/DDBJ whole genome shotgun (WGS) entry which is preliminary data.</text>
</comment>
<evidence type="ECO:0000313" key="1">
    <source>
        <dbReference type="EMBL" id="HAB4951150.1"/>
    </source>
</evidence>
<reference evidence="1" key="1">
    <citation type="journal article" date="2018" name="Genome Biol.">
        <title>SKESA: strategic k-mer extension for scrupulous assemblies.</title>
        <authorList>
            <person name="Souvorov A."/>
            <person name="Agarwala R."/>
            <person name="Lipman D.J."/>
        </authorList>
    </citation>
    <scope>NUCLEOTIDE SEQUENCE</scope>
    <source>
        <strain evidence="1">Salmonella enterica</strain>
    </source>
</reference>
<protein>
    <submittedName>
        <fullName evidence="1">DUF4265 domain-containing protein</fullName>
    </submittedName>
</protein>
<dbReference type="InterPro" id="IPR025361">
    <property type="entry name" value="DUF4265"/>
</dbReference>
<accession>A0A3V2D2V8</accession>
<proteinExistence type="predicted"/>